<dbReference type="Proteomes" id="UP000585050">
    <property type="component" value="Unassembled WGS sequence"/>
</dbReference>
<name>A0A7X8SRP9_9BACT</name>
<proteinExistence type="predicted"/>
<keyword evidence="2" id="KW-1185">Reference proteome</keyword>
<accession>A0A7X8SRP9</accession>
<sequence>MKLVYFLLVYFLSNTIIAQINKVEIIISSTNLSEDVSVVSTKNDEVLFLVYEIESEEYQSPLINEYFVLDSSRMEISIEANLDKNRRYEYYLLEMDSHRDYLQLDPIIRIHHKAIKECFVKGDYLGIEKYLEDDDILDINELTMPINKSINSIYKIDRYSYQITMNKEL</sequence>
<comment type="caution">
    <text evidence="1">The sequence shown here is derived from an EMBL/GenBank/DDBJ whole genome shotgun (WGS) entry which is preliminary data.</text>
</comment>
<reference evidence="1 2" key="1">
    <citation type="submission" date="2020-04" db="EMBL/GenBank/DDBJ databases">
        <title>Flammeovirga sp. SR4, a novel species isolated from seawater.</title>
        <authorList>
            <person name="Wang X."/>
        </authorList>
    </citation>
    <scope>NUCLEOTIDE SEQUENCE [LARGE SCALE GENOMIC DNA]</scope>
    <source>
        <strain evidence="1 2">SR4</strain>
    </source>
</reference>
<dbReference type="RefSeq" id="WP_168885740.1">
    <property type="nucleotide sequence ID" value="NZ_JABAIL010000022.1"/>
</dbReference>
<organism evidence="1 2">
    <name type="scientific">Flammeovirga agarivorans</name>
    <dbReference type="NCBI Taxonomy" id="2726742"/>
    <lineage>
        <taxon>Bacteria</taxon>
        <taxon>Pseudomonadati</taxon>
        <taxon>Bacteroidota</taxon>
        <taxon>Cytophagia</taxon>
        <taxon>Cytophagales</taxon>
        <taxon>Flammeovirgaceae</taxon>
        <taxon>Flammeovirga</taxon>
    </lineage>
</organism>
<gene>
    <name evidence="1" type="ORF">HGP29_27790</name>
</gene>
<evidence type="ECO:0000313" key="1">
    <source>
        <dbReference type="EMBL" id="NLR95034.1"/>
    </source>
</evidence>
<evidence type="ECO:0000313" key="2">
    <source>
        <dbReference type="Proteomes" id="UP000585050"/>
    </source>
</evidence>
<dbReference type="AlphaFoldDB" id="A0A7X8SRP9"/>
<dbReference type="EMBL" id="JABAIL010000022">
    <property type="protein sequence ID" value="NLR95034.1"/>
    <property type="molecule type" value="Genomic_DNA"/>
</dbReference>
<protein>
    <submittedName>
        <fullName evidence="1">Uncharacterized protein</fullName>
    </submittedName>
</protein>